<feature type="compositionally biased region" description="Low complexity" evidence="3">
    <location>
        <begin position="539"/>
        <end position="552"/>
    </location>
</feature>
<feature type="compositionally biased region" description="Acidic residues" evidence="3">
    <location>
        <begin position="1026"/>
        <end position="1037"/>
    </location>
</feature>
<dbReference type="PROSITE" id="PS50014">
    <property type="entry name" value="BROMODOMAIN_2"/>
    <property type="match status" value="1"/>
</dbReference>
<evidence type="ECO:0000256" key="3">
    <source>
        <dbReference type="SAM" id="MobiDB-lite"/>
    </source>
</evidence>
<feature type="compositionally biased region" description="Basic and acidic residues" evidence="3">
    <location>
        <begin position="708"/>
        <end position="717"/>
    </location>
</feature>
<feature type="compositionally biased region" description="Polar residues" evidence="3">
    <location>
        <begin position="582"/>
        <end position="592"/>
    </location>
</feature>
<keyword evidence="1 2" id="KW-0103">Bromodomain</keyword>
<dbReference type="Gene3D" id="1.20.920.10">
    <property type="entry name" value="Bromodomain-like"/>
    <property type="match status" value="1"/>
</dbReference>
<dbReference type="InterPro" id="IPR036427">
    <property type="entry name" value="Bromodomain-like_sf"/>
</dbReference>
<organism evidence="5 6">
    <name type="scientific">Marssonina brunnea f. sp. multigermtubi (strain MB_m1)</name>
    <name type="common">Marssonina leaf spot fungus</name>
    <dbReference type="NCBI Taxonomy" id="1072389"/>
    <lineage>
        <taxon>Eukaryota</taxon>
        <taxon>Fungi</taxon>
        <taxon>Dikarya</taxon>
        <taxon>Ascomycota</taxon>
        <taxon>Pezizomycotina</taxon>
        <taxon>Leotiomycetes</taxon>
        <taxon>Helotiales</taxon>
        <taxon>Drepanopezizaceae</taxon>
        <taxon>Drepanopeziza</taxon>
    </lineage>
</organism>
<dbReference type="HOGENOM" id="CLU_303488_0_0_1"/>
<evidence type="ECO:0000313" key="6">
    <source>
        <dbReference type="Proteomes" id="UP000006753"/>
    </source>
</evidence>
<feature type="compositionally biased region" description="Low complexity" evidence="3">
    <location>
        <begin position="746"/>
        <end position="757"/>
    </location>
</feature>
<dbReference type="eggNOG" id="ENOG502S3YN">
    <property type="taxonomic scope" value="Eukaryota"/>
</dbReference>
<feature type="domain" description="Bromo" evidence="4">
    <location>
        <begin position="859"/>
        <end position="953"/>
    </location>
</feature>
<feature type="compositionally biased region" description="Pro residues" evidence="3">
    <location>
        <begin position="528"/>
        <end position="538"/>
    </location>
</feature>
<evidence type="ECO:0000256" key="1">
    <source>
        <dbReference type="ARBA" id="ARBA00023117"/>
    </source>
</evidence>
<feature type="region of interest" description="Disordered" evidence="3">
    <location>
        <begin position="203"/>
        <end position="226"/>
    </location>
</feature>
<dbReference type="OrthoDB" id="21449at2759"/>
<feature type="compositionally biased region" description="Low complexity" evidence="3">
    <location>
        <begin position="497"/>
        <end position="507"/>
    </location>
</feature>
<dbReference type="Proteomes" id="UP000006753">
    <property type="component" value="Unassembled WGS sequence"/>
</dbReference>
<sequence length="1057" mass="115631">MSIDELNDVRASAEDRNVDLFYVQTELPAANFVAGDVEKRTTRDAITSISSYTLVCDDAQDPIAQPHERYQIAIRRLQRIYLRLPARSSSLPPPRTRPSRPLHLVVVAPIHLVSSSDNKSLGRWRGQWGMNSTAAPYTPLECLLLFQTLVVYGTGDQDFERISSLLTNNPLVRDAETYDAQRLSADALRQLYLGLLRDELRAEEEGPEDQMSRKRKLPSPPLPSIKDAQEYKDKLPLLVNRLYARYREYMIRAIQEDERQYARVQQEIKEIERGEWDEKLLREGRAANGIPTAEARRYGVPEALILHPKAHEVPREGLQNPPHPSPRPEGIAISDVLNGTSTKPSSPRVPEHSRLPGYPPPPARPGSIGPHGPSPLQTPLQAGVDGHHPGPPPFPPPQPAQHYAGPPNGQPGQYTWEPPFAPPPMQPGHGYQFNGQHPQQYPPYPPQHHAHQQPFSSPHGLPPPPLHVPSSPINPNPHQIVLPPPNGIARQPPGSPAMPLDALADAAGQQYRANSGSPMIQHGRNPGSPMPPQGPPQSPMTQGFHVPPSGHHGPPHASPMGQHGSLHPQSPALQGSPHFPYTPQQRPSSGNGPPQWNQQQPIQFSSPSQHNSIPPNQRLPFQPTPNTVPKQPKAYHSPYNPNKDKKPPALRSSFPQTPLGGPVRLRTGTGTLWTPTATIGTPVRPELSSFNSPAIEPNSPVQRPAILPEKKTPKKAEAPTMAQSVEKPRKEPKAKTARRAVGRPRAGSVASSVMAGSPRSQSVMSHGDELSLDNETLHRAVKQEVATPVGIEDIADTTADEQPPPPSRSGPSPRQALKRKRASSISLPPIEVRPSVPPTHVLWTRAFPNISKSALESIAGHRNASTFAAPVKVKDAPGYKEIILRPQDLTSIRKAISAGHRAATAAAPDDLPANASSAWLEITEDLIPPKGIINYAQLEKELMRMFANAIMFNLDPGRGLARHFQSIGKGRGDVIGYEIDEDGVVKDTKAMFFDVEKTVGALRSAERRSEEMRENSMLRAQAVDENMQDDDADEPAGEGETTTGVGNTGTIKRRRKA</sequence>
<dbReference type="EMBL" id="JH921454">
    <property type="protein sequence ID" value="EKD12712.1"/>
    <property type="molecule type" value="Genomic_DNA"/>
</dbReference>
<name>K1WKG0_MARBU</name>
<dbReference type="InterPro" id="IPR001487">
    <property type="entry name" value="Bromodomain"/>
</dbReference>
<evidence type="ECO:0000256" key="2">
    <source>
        <dbReference type="PROSITE-ProRule" id="PRU00035"/>
    </source>
</evidence>
<feature type="compositionally biased region" description="Low complexity" evidence="3">
    <location>
        <begin position="593"/>
        <end position="609"/>
    </location>
</feature>
<proteinExistence type="predicted"/>
<protein>
    <submittedName>
        <fullName evidence="5">WD domain containing protein</fullName>
    </submittedName>
</protein>
<feature type="region of interest" description="Disordered" evidence="3">
    <location>
        <begin position="1023"/>
        <end position="1057"/>
    </location>
</feature>
<dbReference type="KEGG" id="mbe:MBM_08941"/>
<dbReference type="AlphaFoldDB" id="K1WKG0"/>
<feature type="compositionally biased region" description="Pro residues" evidence="3">
    <location>
        <begin position="460"/>
        <end position="475"/>
    </location>
</feature>
<dbReference type="PANTHER" id="PTHR15398">
    <property type="entry name" value="BROMODOMAIN-CONTAINING PROTEIN 8"/>
    <property type="match status" value="1"/>
</dbReference>
<feature type="compositionally biased region" description="Pro residues" evidence="3">
    <location>
        <begin position="389"/>
        <end position="399"/>
    </location>
</feature>
<feature type="compositionally biased region" description="Low complexity" evidence="3">
    <location>
        <begin position="667"/>
        <end position="681"/>
    </location>
</feature>
<feature type="region of interest" description="Disordered" evidence="3">
    <location>
        <begin position="795"/>
        <end position="831"/>
    </location>
</feature>
<reference evidence="5 6" key="1">
    <citation type="journal article" date="2012" name="BMC Genomics">
        <title>Sequencing the genome of Marssonina brunnea reveals fungus-poplar co-evolution.</title>
        <authorList>
            <person name="Zhu S."/>
            <person name="Cao Y.-Z."/>
            <person name="Jiang C."/>
            <person name="Tan B.-Y."/>
            <person name="Wang Z."/>
            <person name="Feng S."/>
            <person name="Zhang L."/>
            <person name="Su X.-H."/>
            <person name="Brejova B."/>
            <person name="Vinar T."/>
            <person name="Xu M."/>
            <person name="Wang M.-X."/>
            <person name="Zhang S.-G."/>
            <person name="Huang M.-R."/>
            <person name="Wu R."/>
            <person name="Zhou Y."/>
        </authorList>
    </citation>
    <scope>NUCLEOTIDE SEQUENCE [LARGE SCALE GENOMIC DNA]</scope>
    <source>
        <strain evidence="5 6">MB_m1</strain>
    </source>
</reference>
<evidence type="ECO:0000313" key="5">
    <source>
        <dbReference type="EMBL" id="EKD12712.1"/>
    </source>
</evidence>
<dbReference type="GeneID" id="18764876"/>
<dbReference type="PANTHER" id="PTHR15398:SF4">
    <property type="entry name" value="BROMODOMAIN-CONTAINING PROTEIN 8 ISOFORM X1"/>
    <property type="match status" value="1"/>
</dbReference>
<dbReference type="SUPFAM" id="SSF47370">
    <property type="entry name" value="Bromodomain"/>
    <property type="match status" value="1"/>
</dbReference>
<feature type="compositionally biased region" description="Low complexity" evidence="3">
    <location>
        <begin position="1038"/>
        <end position="1050"/>
    </location>
</feature>
<dbReference type="GO" id="GO:0035267">
    <property type="term" value="C:NuA4 histone acetyltransferase complex"/>
    <property type="evidence" value="ECO:0007669"/>
    <property type="project" value="TreeGrafter"/>
</dbReference>
<accession>K1WKG0</accession>
<keyword evidence="6" id="KW-1185">Reference proteome</keyword>
<dbReference type="GO" id="GO:0006325">
    <property type="term" value="P:chromatin organization"/>
    <property type="evidence" value="ECO:0007669"/>
    <property type="project" value="UniProtKB-ARBA"/>
</dbReference>
<gene>
    <name evidence="5" type="ORF">MBM_08941</name>
</gene>
<dbReference type="Pfam" id="PF00439">
    <property type="entry name" value="Bromodomain"/>
    <property type="match status" value="1"/>
</dbReference>
<dbReference type="InParanoid" id="K1WKG0"/>
<evidence type="ECO:0000259" key="4">
    <source>
        <dbReference type="PROSITE" id="PS50014"/>
    </source>
</evidence>
<feature type="region of interest" description="Disordered" evidence="3">
    <location>
        <begin position="311"/>
        <end position="767"/>
    </location>
</feature>
<dbReference type="OMA" id="FGPAFPM"/>